<evidence type="ECO:0000313" key="8">
    <source>
        <dbReference type="EMBL" id="SBS92926.1"/>
    </source>
</evidence>
<keyword evidence="3" id="KW-0653">Protein transport</keyword>
<keyword evidence="4" id="KW-0472">Membrane</keyword>
<dbReference type="InterPro" id="IPR036168">
    <property type="entry name" value="AP2_Mu_C_sf"/>
</dbReference>
<evidence type="ECO:0000256" key="3">
    <source>
        <dbReference type="ARBA" id="ARBA00022927"/>
    </source>
</evidence>
<comment type="subcellular location">
    <subcellularLocation>
        <location evidence="5">Endomembrane system</location>
        <topology evidence="5">Peripheral membrane protein</topology>
        <orientation evidence="5">Cytoplasmic side</orientation>
    </subcellularLocation>
</comment>
<dbReference type="SUPFAM" id="SSF49447">
    <property type="entry name" value="Second domain of Mu2 adaptin subunit (ap50) of ap2 adaptor"/>
    <property type="match status" value="1"/>
</dbReference>
<evidence type="ECO:0000256" key="2">
    <source>
        <dbReference type="ARBA" id="ARBA00022448"/>
    </source>
</evidence>
<keyword evidence="2" id="KW-0813">Transport</keyword>
<reference evidence="9 10" key="1">
    <citation type="submission" date="2016-05" db="EMBL/GenBank/DDBJ databases">
        <authorList>
            <person name="Naeem Raeece"/>
        </authorList>
    </citation>
    <scope>NUCLEOTIDE SEQUENCE [LARGE SCALE GENOMIC DNA]</scope>
</reference>
<dbReference type="PANTHER" id="PTHR16082:SF2">
    <property type="entry name" value="AP-5 COMPLEX SUBUNIT MU-1"/>
    <property type="match status" value="1"/>
</dbReference>
<proteinExistence type="inferred from homology"/>
<dbReference type="GO" id="GO:0015031">
    <property type="term" value="P:protein transport"/>
    <property type="evidence" value="ECO:0007669"/>
    <property type="project" value="UniProtKB-KW"/>
</dbReference>
<evidence type="ECO:0008006" key="11">
    <source>
        <dbReference type="Google" id="ProtNLM"/>
    </source>
</evidence>
<evidence type="ECO:0000313" key="9">
    <source>
        <dbReference type="Proteomes" id="UP000078546"/>
    </source>
</evidence>
<dbReference type="EMBL" id="FLQV01000455">
    <property type="protein sequence ID" value="SBS92926.1"/>
    <property type="molecule type" value="Genomic_DNA"/>
</dbReference>
<organism evidence="7 10">
    <name type="scientific">Plasmodium ovale curtisi</name>
    <dbReference type="NCBI Taxonomy" id="864141"/>
    <lineage>
        <taxon>Eukaryota</taxon>
        <taxon>Sar</taxon>
        <taxon>Alveolata</taxon>
        <taxon>Apicomplexa</taxon>
        <taxon>Aconoidasida</taxon>
        <taxon>Haemosporida</taxon>
        <taxon>Plasmodiidae</taxon>
        <taxon>Plasmodium</taxon>
        <taxon>Plasmodium (Plasmodium)</taxon>
    </lineage>
</organism>
<dbReference type="GO" id="GO:0016197">
    <property type="term" value="P:endosomal transport"/>
    <property type="evidence" value="ECO:0007669"/>
    <property type="project" value="TreeGrafter"/>
</dbReference>
<protein>
    <recommendedName>
        <fullName evidence="11">MHD domain-containing protein</fullName>
    </recommendedName>
</protein>
<evidence type="ECO:0000313" key="7">
    <source>
        <dbReference type="EMBL" id="SBS84529.1"/>
    </source>
</evidence>
<evidence type="ECO:0000256" key="5">
    <source>
        <dbReference type="ARBA" id="ARBA00029433"/>
    </source>
</evidence>
<accession>A0A1A8VYS5</accession>
<evidence type="ECO:0000313" key="10">
    <source>
        <dbReference type="Proteomes" id="UP000078560"/>
    </source>
</evidence>
<dbReference type="PANTHER" id="PTHR16082">
    <property type="entry name" value="AP-5 COMPLEX SUBUNIT MU-1"/>
    <property type="match status" value="1"/>
</dbReference>
<evidence type="ECO:0000256" key="4">
    <source>
        <dbReference type="ARBA" id="ARBA00023136"/>
    </source>
</evidence>
<dbReference type="EMBL" id="FLQU01000364">
    <property type="protein sequence ID" value="SBS84529.1"/>
    <property type="molecule type" value="Genomic_DNA"/>
</dbReference>
<dbReference type="GO" id="GO:0005829">
    <property type="term" value="C:cytosol"/>
    <property type="evidence" value="ECO:0007669"/>
    <property type="project" value="TreeGrafter"/>
</dbReference>
<comment type="similarity">
    <text evidence="1">Belongs to the adaptor complexes medium subunit family.</text>
</comment>
<reference evidence="7" key="2">
    <citation type="submission" date="2016-05" db="EMBL/GenBank/DDBJ databases">
        <authorList>
            <person name="Lavstsen T."/>
            <person name="Jespersen J.S."/>
        </authorList>
    </citation>
    <scope>NUCLEOTIDE SEQUENCE [LARGE SCALE GENOMIC DNA]</scope>
</reference>
<evidence type="ECO:0000256" key="1">
    <source>
        <dbReference type="ARBA" id="ARBA00005324"/>
    </source>
</evidence>
<dbReference type="Proteomes" id="UP000078560">
    <property type="component" value="Unassembled WGS sequence"/>
</dbReference>
<gene>
    <name evidence="8" type="ORF">POVCU1_024330</name>
    <name evidence="7" type="ORF">POVCU2_0026560</name>
</gene>
<dbReference type="Proteomes" id="UP000078546">
    <property type="component" value="Unassembled WGS sequence"/>
</dbReference>
<feature type="compositionally biased region" description="Basic and acidic residues" evidence="6">
    <location>
        <begin position="257"/>
        <end position="294"/>
    </location>
</feature>
<feature type="region of interest" description="Disordered" evidence="6">
    <location>
        <begin position="246"/>
        <end position="294"/>
    </location>
</feature>
<evidence type="ECO:0000256" key="6">
    <source>
        <dbReference type="SAM" id="MobiDB-lite"/>
    </source>
</evidence>
<sequence length="636" mass="74629">MNGIRGLFLFKLVDDDYTLVYKKYFTNVEVCAKFVQEAHYVNVFKEKNIEDIIKSQIINKRNDNVGNYKEFIELNKTISCYTLKVKNKIVYPFFLVRRNNFLLLTLLLMDDLSSTNDITIIRGNNNKLLYYNFMHNMLSYIESDANRHLNFVTKNNVTLRSKRMVQKFTNVLDSYILSVIPYGRFFKESSPFFNYMQRDMYKSGDILNTNFFMFYNFLSLRGRDSMIMGKRGGDLVAQCDMEKVGDGDECGSGDSIDDNKDERSDKSSDKSRGDGHMTRNFVREEKIPHSEEKKNRNDVLYVNSRPHFVLYKNDHILNDKRKHHFFKLLLQFYYLVKCNQGVKVYNSENFVYSLYLLFFYNYSLYFEKKKKIPIITKYDSNESIKISQENILTYLPIYPHERNEDTPQSIFIKEELTCLITTDPNENAEIKGEIIMNCSEEKYVDVDMEIELDRNCCDIYVADFANIEKKDKTLKIQYSCKCASNRVLTYYYRNVACFYKFRRVNEKQVEINVTLQRNDKIMPSIKIEKKTNEYFFLRLPFPGEIASHNLRCNLGKIQLENKQAVKWALADLPGASQAKLSGIVGFAYMEKPLAQLAGEIHLCAKSNYSRTKIVHANKKISAEYSLQSKRITLISS</sequence>
<dbReference type="GO" id="GO:0005770">
    <property type="term" value="C:late endosome"/>
    <property type="evidence" value="ECO:0007669"/>
    <property type="project" value="TreeGrafter"/>
</dbReference>
<dbReference type="InterPro" id="IPR039591">
    <property type="entry name" value="AP5M1"/>
</dbReference>
<dbReference type="GO" id="GO:0030119">
    <property type="term" value="C:AP-type membrane coat adaptor complex"/>
    <property type="evidence" value="ECO:0007669"/>
    <property type="project" value="TreeGrafter"/>
</dbReference>
<dbReference type="AlphaFoldDB" id="A0A1A8VYS5"/>
<name>A0A1A8VYS5_PLAOA</name>
<dbReference type="GO" id="GO:0005764">
    <property type="term" value="C:lysosome"/>
    <property type="evidence" value="ECO:0007669"/>
    <property type="project" value="TreeGrafter"/>
</dbReference>